<gene>
    <name evidence="4" type="ORF">GTOL_13072</name>
</gene>
<comment type="similarity">
    <text evidence="1 2">Belongs to the outer membrane factor (OMF) (TC 1.B.17) family.</text>
</comment>
<evidence type="ECO:0000256" key="3">
    <source>
        <dbReference type="SAM" id="Coils"/>
    </source>
</evidence>
<accession>A0A916J610</accession>
<feature type="chain" id="PRO_5038157911" evidence="2">
    <location>
        <begin position="30"/>
        <end position="501"/>
    </location>
</feature>
<dbReference type="GO" id="GO:0005886">
    <property type="term" value="C:plasma membrane"/>
    <property type="evidence" value="ECO:0007669"/>
    <property type="project" value="UniProtKB-SubCell"/>
</dbReference>
<comment type="subcellular location">
    <subcellularLocation>
        <location evidence="2">Cell membrane</location>
        <topology evidence="2">Lipid-anchor</topology>
    </subcellularLocation>
</comment>
<dbReference type="SUPFAM" id="SSF56954">
    <property type="entry name" value="Outer membrane efflux proteins (OEP)"/>
    <property type="match status" value="1"/>
</dbReference>
<evidence type="ECO:0000256" key="1">
    <source>
        <dbReference type="ARBA" id="ARBA00007613"/>
    </source>
</evidence>
<dbReference type="PANTHER" id="PTHR30203:SF33">
    <property type="entry name" value="BLR4455 PROTEIN"/>
    <property type="match status" value="1"/>
</dbReference>
<comment type="caution">
    <text evidence="4">The sequence shown here is derived from an EMBL/GenBank/DDBJ whole genome shotgun (WGS) entry which is preliminary data.</text>
</comment>
<dbReference type="NCBIfam" id="TIGR01845">
    <property type="entry name" value="outer_NodT"/>
    <property type="match status" value="1"/>
</dbReference>
<dbReference type="Pfam" id="PF02321">
    <property type="entry name" value="OEP"/>
    <property type="match status" value="2"/>
</dbReference>
<keyword evidence="5" id="KW-1185">Reference proteome</keyword>
<evidence type="ECO:0000256" key="2">
    <source>
        <dbReference type="RuleBase" id="RU362097"/>
    </source>
</evidence>
<keyword evidence="2" id="KW-0472">Membrane</keyword>
<dbReference type="RefSeq" id="WP_246591004.1">
    <property type="nucleotide sequence ID" value="NZ_CAJQUM010000001.1"/>
</dbReference>
<feature type="coiled-coil region" evidence="3">
    <location>
        <begin position="74"/>
        <end position="101"/>
    </location>
</feature>
<feature type="signal peptide" evidence="2">
    <location>
        <begin position="1"/>
        <end position="29"/>
    </location>
</feature>
<dbReference type="AlphaFoldDB" id="A0A916J610"/>
<keyword evidence="2" id="KW-1134">Transmembrane beta strand</keyword>
<dbReference type="GO" id="GO:0015562">
    <property type="term" value="F:efflux transmembrane transporter activity"/>
    <property type="evidence" value="ECO:0007669"/>
    <property type="project" value="InterPro"/>
</dbReference>
<sequence length="501" mass="52211">MLYTYSMNLCYPYRMAVLAATMLMLAACAAGPDYERPAFPLPAAYKEDGLWKSAQPRDADAGQPWWTRYGDTDLDALVERANAASQDIRIAEAQYRQARAAVQLARAGYTPTLGAAVSASHTRAPTATGSVTTGSESLLLDASWEPDIWGRVRRSVEAGAAAAQAGAADMAAVRLSIQSELVQDYLQLRITDAQKDLLLQTTEEYRKALALTRSQYAAGVVTRTDVALAETLLQSTSAQAIDLGVQRSQLEHAIAILSGRAPAELAIAARPAGALGLTLPEVPAGLPAQLLERRPDIAAAERRAAAANAGIGVARSAYFPSLTLNGSTGAGATSYSQWINAPSRVWSLGAVLAETIFDGGARSAQNDVAVAAYDAAAAQYKRTVLAGLQEVEDNLAALRVLGEERAVQDAAVASASQAARTSLAQYRAGTTSYLAVVTAQTLLLANQRSSLQLLGRQLTASAVLVKALGGGWSAAQLDGAATANALPANTALSPVNSAAGN</sequence>
<dbReference type="InterPro" id="IPR003423">
    <property type="entry name" value="OMP_efflux"/>
</dbReference>
<name>A0A916J610_9PROT</name>
<dbReference type="InterPro" id="IPR010131">
    <property type="entry name" value="MdtP/NodT-like"/>
</dbReference>
<reference evidence="4" key="1">
    <citation type="submission" date="2021-04" db="EMBL/GenBank/DDBJ databases">
        <authorList>
            <person name="Hornung B."/>
        </authorList>
    </citation>
    <scope>NUCLEOTIDE SEQUENCE</scope>
    <source>
        <strain evidence="4">G5G6</strain>
    </source>
</reference>
<keyword evidence="2" id="KW-0732">Signal</keyword>
<keyword evidence="2" id="KW-0812">Transmembrane</keyword>
<dbReference type="EMBL" id="CAJQUM010000001">
    <property type="protein sequence ID" value="CAG4885189.1"/>
    <property type="molecule type" value="Genomic_DNA"/>
</dbReference>
<dbReference type="Gene3D" id="2.20.200.10">
    <property type="entry name" value="Outer membrane efflux proteins (OEP)"/>
    <property type="match status" value="1"/>
</dbReference>
<dbReference type="Gene3D" id="1.20.1600.10">
    <property type="entry name" value="Outer membrane efflux proteins (OEP)"/>
    <property type="match status" value="1"/>
</dbReference>
<keyword evidence="3" id="KW-0175">Coiled coil</keyword>
<evidence type="ECO:0000313" key="4">
    <source>
        <dbReference type="EMBL" id="CAG4885189.1"/>
    </source>
</evidence>
<organism evidence="4 5">
    <name type="scientific">Georgfuchsia toluolica</name>
    <dbReference type="NCBI Taxonomy" id="424218"/>
    <lineage>
        <taxon>Bacteria</taxon>
        <taxon>Pseudomonadati</taxon>
        <taxon>Pseudomonadota</taxon>
        <taxon>Betaproteobacteria</taxon>
        <taxon>Nitrosomonadales</taxon>
        <taxon>Sterolibacteriaceae</taxon>
        <taxon>Georgfuchsia</taxon>
    </lineage>
</organism>
<protein>
    <submittedName>
        <fullName evidence="4">Outer membrane component of tripartite multidrug resistance system</fullName>
    </submittedName>
</protein>
<evidence type="ECO:0000313" key="5">
    <source>
        <dbReference type="Proteomes" id="UP000742786"/>
    </source>
</evidence>
<proteinExistence type="inferred from homology"/>
<keyword evidence="2" id="KW-0449">Lipoprotein</keyword>
<dbReference type="PANTHER" id="PTHR30203">
    <property type="entry name" value="OUTER MEMBRANE CATION EFFLUX PROTEIN"/>
    <property type="match status" value="1"/>
</dbReference>
<keyword evidence="2" id="KW-0564">Palmitate</keyword>
<dbReference type="Proteomes" id="UP000742786">
    <property type="component" value="Unassembled WGS sequence"/>
</dbReference>